<keyword evidence="8" id="KW-0406">Ion transport</keyword>
<gene>
    <name evidence="8 9" type="primary">corA</name>
    <name evidence="9" type="ORF">CUJ86_08345</name>
</gene>
<reference evidence="9 10" key="1">
    <citation type="submission" date="2017-11" db="EMBL/GenBank/DDBJ databases">
        <title>Isolation and Characterization of Methanofollis Species from Methane Seep Offshore SW Taiwan.</title>
        <authorList>
            <person name="Teng N.-H."/>
            <person name="Lai M.-C."/>
            <person name="Chen S.-C."/>
        </authorList>
    </citation>
    <scope>NUCLEOTIDE SEQUENCE [LARGE SCALE GENOMIC DNA]</scope>
    <source>
        <strain evidence="9 10">FWC-SCC2</strain>
    </source>
</reference>
<sequence>MNRHFSRRSDKAGMPPGSLVYVGDVTAERTVVDLIDYTWESVEERTISDPTALEEYRDRDSITWINVTGLHETAVIERIGGIFGIHPLVLEDILNTEQRPKLEDYDETIFAILRMVRYDGAGDLVDEQVSLVLGENYVLSFQEQPGDLFDPVRERIRQPKWRARRLNADYLAYALIDALVDGYFVVIEAFGERIEEIDDRILDESDPQVLGLIRSIRRDLIALRKHAWPMREMASALERSEHSLIQPQTRLYLRDVYDHTVQVIDTLETYRDMAAGMLDIYLSSTSNRMNEVMKVLTIIATIFIPLSFIAGVFGMNFRHMPELEWGYGYYGSLLLMAAVAAGMLVYFRRRGWL</sequence>
<dbReference type="CDD" id="cd12828">
    <property type="entry name" value="TmCorA-like_1"/>
    <property type="match status" value="1"/>
</dbReference>
<evidence type="ECO:0000256" key="1">
    <source>
        <dbReference type="ARBA" id="ARBA00004651"/>
    </source>
</evidence>
<dbReference type="InterPro" id="IPR045861">
    <property type="entry name" value="CorA_cytoplasmic_dom"/>
</dbReference>
<dbReference type="FunFam" id="1.20.58.340:FF:000012">
    <property type="entry name" value="Magnesium transport protein CorA"/>
    <property type="match status" value="1"/>
</dbReference>
<comment type="similarity">
    <text evidence="2 8">Belongs to the CorA metal ion transporter (MIT) (TC 1.A.35) family.</text>
</comment>
<dbReference type="Gene3D" id="3.30.460.20">
    <property type="entry name" value="CorA soluble domain-like"/>
    <property type="match status" value="1"/>
</dbReference>
<proteinExistence type="inferred from homology"/>
<dbReference type="Proteomes" id="UP000292580">
    <property type="component" value="Unassembled WGS sequence"/>
</dbReference>
<name>A0A483CPK6_9EURY</name>
<keyword evidence="5 8" id="KW-0812">Transmembrane</keyword>
<dbReference type="EMBL" id="PGCL01000003">
    <property type="protein sequence ID" value="TAJ44038.1"/>
    <property type="molecule type" value="Genomic_DNA"/>
</dbReference>
<dbReference type="GO" id="GO:0005886">
    <property type="term" value="C:plasma membrane"/>
    <property type="evidence" value="ECO:0007669"/>
    <property type="project" value="UniProtKB-SubCell"/>
</dbReference>
<dbReference type="InterPro" id="IPR002523">
    <property type="entry name" value="MgTranspt_CorA/ZnTranspt_ZntB"/>
</dbReference>
<feature type="transmembrane region" description="Helical" evidence="8">
    <location>
        <begin position="327"/>
        <end position="347"/>
    </location>
</feature>
<keyword evidence="3 8" id="KW-0813">Transport</keyword>
<dbReference type="NCBIfam" id="TIGR00383">
    <property type="entry name" value="corA"/>
    <property type="match status" value="1"/>
</dbReference>
<evidence type="ECO:0000256" key="7">
    <source>
        <dbReference type="ARBA" id="ARBA00023136"/>
    </source>
</evidence>
<dbReference type="AlphaFoldDB" id="A0A483CPK6"/>
<dbReference type="InterPro" id="IPR004488">
    <property type="entry name" value="Mg/Co-transport_prot_CorA"/>
</dbReference>
<evidence type="ECO:0000256" key="3">
    <source>
        <dbReference type="ARBA" id="ARBA00022448"/>
    </source>
</evidence>
<keyword evidence="4 8" id="KW-1003">Cell membrane</keyword>
<dbReference type="OrthoDB" id="28779at2157"/>
<dbReference type="PANTHER" id="PTHR46494:SF1">
    <property type="entry name" value="CORA FAMILY METAL ION TRANSPORTER (EUROFUNG)"/>
    <property type="match status" value="1"/>
</dbReference>
<evidence type="ECO:0000256" key="6">
    <source>
        <dbReference type="ARBA" id="ARBA00022989"/>
    </source>
</evidence>
<protein>
    <recommendedName>
        <fullName evidence="8">Magnesium transport protein CorA</fullName>
    </recommendedName>
</protein>
<evidence type="ECO:0000313" key="9">
    <source>
        <dbReference type="EMBL" id="TAJ44038.1"/>
    </source>
</evidence>
<comment type="function">
    <text evidence="8">Mediates influx of magnesium ions.</text>
</comment>
<evidence type="ECO:0000256" key="4">
    <source>
        <dbReference type="ARBA" id="ARBA00022475"/>
    </source>
</evidence>
<dbReference type="GO" id="GO:0050897">
    <property type="term" value="F:cobalt ion binding"/>
    <property type="evidence" value="ECO:0007669"/>
    <property type="project" value="TreeGrafter"/>
</dbReference>
<keyword evidence="7 8" id="KW-0472">Membrane</keyword>
<accession>A0A483CPK6</accession>
<dbReference type="SUPFAM" id="SSF143865">
    <property type="entry name" value="CorA soluble domain-like"/>
    <property type="match status" value="1"/>
</dbReference>
<evidence type="ECO:0000256" key="8">
    <source>
        <dbReference type="RuleBase" id="RU362010"/>
    </source>
</evidence>
<dbReference type="SUPFAM" id="SSF144083">
    <property type="entry name" value="Magnesium transport protein CorA, transmembrane region"/>
    <property type="match status" value="1"/>
</dbReference>
<evidence type="ECO:0000313" key="10">
    <source>
        <dbReference type="Proteomes" id="UP000292580"/>
    </source>
</evidence>
<dbReference type="PANTHER" id="PTHR46494">
    <property type="entry name" value="CORA FAMILY METAL ION TRANSPORTER (EUROFUNG)"/>
    <property type="match status" value="1"/>
</dbReference>
<dbReference type="Gene3D" id="1.20.58.340">
    <property type="entry name" value="Magnesium transport protein CorA, transmembrane region"/>
    <property type="match status" value="2"/>
</dbReference>
<comment type="caution">
    <text evidence="9">The sequence shown here is derived from an EMBL/GenBank/DDBJ whole genome shotgun (WGS) entry which is preliminary data.</text>
</comment>
<comment type="subcellular location">
    <subcellularLocation>
        <location evidence="1">Cell membrane</location>
        <topology evidence="1">Multi-pass membrane protein</topology>
    </subcellularLocation>
    <subcellularLocation>
        <location evidence="8">Membrane</location>
        <topology evidence="8">Multi-pass membrane protein</topology>
    </subcellularLocation>
</comment>
<keyword evidence="6 8" id="KW-1133">Transmembrane helix</keyword>
<keyword evidence="10" id="KW-1185">Reference proteome</keyword>
<evidence type="ECO:0000256" key="5">
    <source>
        <dbReference type="ARBA" id="ARBA00022692"/>
    </source>
</evidence>
<dbReference type="GO" id="GO:0015087">
    <property type="term" value="F:cobalt ion transmembrane transporter activity"/>
    <property type="evidence" value="ECO:0007669"/>
    <property type="project" value="UniProtKB-UniRule"/>
</dbReference>
<keyword evidence="8" id="KW-0460">Magnesium</keyword>
<dbReference type="GO" id="GO:0015095">
    <property type="term" value="F:magnesium ion transmembrane transporter activity"/>
    <property type="evidence" value="ECO:0007669"/>
    <property type="project" value="UniProtKB-UniRule"/>
</dbReference>
<feature type="transmembrane region" description="Helical" evidence="8">
    <location>
        <begin position="295"/>
        <end position="315"/>
    </location>
</feature>
<dbReference type="GO" id="GO:0000287">
    <property type="term" value="F:magnesium ion binding"/>
    <property type="evidence" value="ECO:0007669"/>
    <property type="project" value="TreeGrafter"/>
</dbReference>
<evidence type="ECO:0000256" key="2">
    <source>
        <dbReference type="ARBA" id="ARBA00009765"/>
    </source>
</evidence>
<dbReference type="InterPro" id="IPR045863">
    <property type="entry name" value="CorA_TM1_TM2"/>
</dbReference>
<organism evidence="9 10">
    <name type="scientific">Methanofollis fontis</name>
    <dbReference type="NCBI Taxonomy" id="2052832"/>
    <lineage>
        <taxon>Archaea</taxon>
        <taxon>Methanobacteriati</taxon>
        <taxon>Methanobacteriota</taxon>
        <taxon>Stenosarchaea group</taxon>
        <taxon>Methanomicrobia</taxon>
        <taxon>Methanomicrobiales</taxon>
        <taxon>Methanomicrobiaceae</taxon>
        <taxon>Methanofollis</taxon>
    </lineage>
</organism>
<dbReference type="Pfam" id="PF01544">
    <property type="entry name" value="CorA"/>
    <property type="match status" value="1"/>
</dbReference>